<evidence type="ECO:0000256" key="4">
    <source>
        <dbReference type="SAM" id="MobiDB-lite"/>
    </source>
</evidence>
<dbReference type="AlphaFoldDB" id="A0AAJ0DGT1"/>
<dbReference type="PROSITE" id="PS00108">
    <property type="entry name" value="PROTEIN_KINASE_ST"/>
    <property type="match status" value="1"/>
</dbReference>
<dbReference type="Gene3D" id="3.30.200.20">
    <property type="entry name" value="Phosphorylase Kinase, domain 1"/>
    <property type="match status" value="1"/>
</dbReference>
<keyword evidence="1 3" id="KW-0547">Nucleotide-binding</keyword>
<dbReference type="PROSITE" id="PS00107">
    <property type="entry name" value="PROTEIN_KINASE_ATP"/>
    <property type="match status" value="1"/>
</dbReference>
<accession>A0AAJ0DGT1</accession>
<keyword evidence="7" id="KW-1185">Reference proteome</keyword>
<proteinExistence type="predicted"/>
<evidence type="ECO:0000256" key="2">
    <source>
        <dbReference type="ARBA" id="ARBA00022840"/>
    </source>
</evidence>
<evidence type="ECO:0000256" key="1">
    <source>
        <dbReference type="ARBA" id="ARBA00022741"/>
    </source>
</evidence>
<dbReference type="GO" id="GO:0004672">
    <property type="term" value="F:protein kinase activity"/>
    <property type="evidence" value="ECO:0007669"/>
    <property type="project" value="InterPro"/>
</dbReference>
<sequence length="625" mass="70036">MASRHTVAYLRLRHSGNGRDVAYSIDANDDFTFGRREVAESCRTPALCISKHHVKFRCVMYEEDHETRVAPMVYFCVLSKNPVRMTRLGVDGEECSRHVTSAKGDVLLDDGDVLHLSRSISLTFAARYEYAALSDGLNDTQRKEFQLLRPFYEVTNRRLGVGGNASVFVALKKGSQRQVACKVVPVPSVSQSAEARILNDITLDEKQRKAHLSDMERRMNKRRVELTREYSVLKDLSHPNIVALEKVLYTSNNVYIFQELVTGGDLLSYTELKGVLDEPQAAVIVRQILKAVDYLHGNGIVHRDIKPENVLMSSWRDGARIVLTDFGQARTIADAKAVAKNSSVFRMQSFVGTIGYTAPEVLRQLKRDLHDKGYSKAIDIWSIGCIAAVLLTGHMLCPDQPDMNNDDDQDYEYSQLSMTVDLTVLDTATWWQFVGRKARSFIRGCAAVDEDQRLTVRQALLHEWFTNRHYAGELEAAYQRAIADWTPRKEVGNIIVSLHTAEAAPMKQTSTANAKSRHFETPVQRPAKESLFFSKKKTANVVPRRPLVPFADAETLIEEETIHVAASPPQPADSLGNAFTNIDDRDIPSPPPYSLPGQTCGPWTTQMGLDSLPPPPPGSYWQPSM</sequence>
<feature type="region of interest" description="Disordered" evidence="4">
    <location>
        <begin position="566"/>
        <end position="625"/>
    </location>
</feature>
<feature type="domain" description="Protein kinase" evidence="5">
    <location>
        <begin position="153"/>
        <end position="465"/>
    </location>
</feature>
<dbReference type="PROSITE" id="PS50011">
    <property type="entry name" value="PROTEIN_KINASE_DOM"/>
    <property type="match status" value="1"/>
</dbReference>
<organism evidence="6 7">
    <name type="scientific">Extremus antarcticus</name>
    <dbReference type="NCBI Taxonomy" id="702011"/>
    <lineage>
        <taxon>Eukaryota</taxon>
        <taxon>Fungi</taxon>
        <taxon>Dikarya</taxon>
        <taxon>Ascomycota</taxon>
        <taxon>Pezizomycotina</taxon>
        <taxon>Dothideomycetes</taxon>
        <taxon>Dothideomycetidae</taxon>
        <taxon>Mycosphaerellales</taxon>
        <taxon>Extremaceae</taxon>
        <taxon>Extremus</taxon>
    </lineage>
</organism>
<evidence type="ECO:0000259" key="5">
    <source>
        <dbReference type="PROSITE" id="PS50011"/>
    </source>
</evidence>
<dbReference type="InterPro" id="IPR000719">
    <property type="entry name" value="Prot_kinase_dom"/>
</dbReference>
<dbReference type="InterPro" id="IPR017441">
    <property type="entry name" value="Protein_kinase_ATP_BS"/>
</dbReference>
<dbReference type="InterPro" id="IPR011009">
    <property type="entry name" value="Kinase-like_dom_sf"/>
</dbReference>
<dbReference type="EMBL" id="JAWDJX010000014">
    <property type="protein sequence ID" value="KAK3053762.1"/>
    <property type="molecule type" value="Genomic_DNA"/>
</dbReference>
<dbReference type="SUPFAM" id="SSF56112">
    <property type="entry name" value="Protein kinase-like (PK-like)"/>
    <property type="match status" value="1"/>
</dbReference>
<keyword evidence="2 3" id="KW-0067">ATP-binding</keyword>
<evidence type="ECO:0000256" key="3">
    <source>
        <dbReference type="PROSITE-ProRule" id="PRU10141"/>
    </source>
</evidence>
<dbReference type="Pfam" id="PF00069">
    <property type="entry name" value="Pkinase"/>
    <property type="match status" value="1"/>
</dbReference>
<dbReference type="GO" id="GO:0005524">
    <property type="term" value="F:ATP binding"/>
    <property type="evidence" value="ECO:0007669"/>
    <property type="project" value="UniProtKB-UniRule"/>
</dbReference>
<name>A0AAJ0DGT1_9PEZI</name>
<comment type="caution">
    <text evidence="6">The sequence shown here is derived from an EMBL/GenBank/DDBJ whole genome shotgun (WGS) entry which is preliminary data.</text>
</comment>
<gene>
    <name evidence="6" type="ORF">LTR09_005042</name>
</gene>
<evidence type="ECO:0000313" key="6">
    <source>
        <dbReference type="EMBL" id="KAK3053762.1"/>
    </source>
</evidence>
<dbReference type="InterPro" id="IPR008271">
    <property type="entry name" value="Ser/Thr_kinase_AS"/>
</dbReference>
<feature type="binding site" evidence="3">
    <location>
        <position position="182"/>
    </location>
    <ligand>
        <name>ATP</name>
        <dbReference type="ChEBI" id="CHEBI:30616"/>
    </ligand>
</feature>
<dbReference type="PANTHER" id="PTHR24347">
    <property type="entry name" value="SERINE/THREONINE-PROTEIN KINASE"/>
    <property type="match status" value="1"/>
</dbReference>
<dbReference type="Proteomes" id="UP001271007">
    <property type="component" value="Unassembled WGS sequence"/>
</dbReference>
<evidence type="ECO:0000313" key="7">
    <source>
        <dbReference type="Proteomes" id="UP001271007"/>
    </source>
</evidence>
<protein>
    <recommendedName>
        <fullName evidence="5">Protein kinase domain-containing protein</fullName>
    </recommendedName>
</protein>
<reference evidence="6" key="1">
    <citation type="submission" date="2023-04" db="EMBL/GenBank/DDBJ databases">
        <title>Black Yeasts Isolated from many extreme environments.</title>
        <authorList>
            <person name="Coleine C."/>
            <person name="Stajich J.E."/>
            <person name="Selbmann L."/>
        </authorList>
    </citation>
    <scope>NUCLEOTIDE SEQUENCE</scope>
    <source>
        <strain evidence="6">CCFEE 5312</strain>
    </source>
</reference>
<dbReference type="Gene3D" id="1.10.510.10">
    <property type="entry name" value="Transferase(Phosphotransferase) domain 1"/>
    <property type="match status" value="1"/>
</dbReference>
<dbReference type="SMART" id="SM00220">
    <property type="entry name" value="S_TKc"/>
    <property type="match status" value="1"/>
</dbReference>